<dbReference type="PANTHER" id="PTHR48063:SF92">
    <property type="entry name" value="LEUCINE-RICH REPEAT-CONTAINING N-TERMINAL PLANT-TYPE DOMAIN-CONTAINING PROTEIN"/>
    <property type="match status" value="1"/>
</dbReference>
<evidence type="ECO:0000313" key="8">
    <source>
        <dbReference type="Proteomes" id="UP001054889"/>
    </source>
</evidence>
<keyword evidence="4" id="KW-1133">Transmembrane helix</keyword>
<evidence type="ECO:0000256" key="1">
    <source>
        <dbReference type="ARBA" id="ARBA00004479"/>
    </source>
</evidence>
<keyword evidence="3" id="KW-0732">Signal</keyword>
<comment type="subcellular location">
    <subcellularLocation>
        <location evidence="1">Membrane</location>
        <topology evidence="1">Single-pass type I membrane protein</topology>
    </subcellularLocation>
</comment>
<dbReference type="EMBL" id="BQKI01000074">
    <property type="protein sequence ID" value="GJN19557.1"/>
    <property type="molecule type" value="Genomic_DNA"/>
</dbReference>
<dbReference type="InterPro" id="IPR046956">
    <property type="entry name" value="RLP23-like"/>
</dbReference>
<protein>
    <recommendedName>
        <fullName evidence="9">Leucine-rich repeat-containing N-terminal plant-type domain-containing protein</fullName>
    </recommendedName>
</protein>
<dbReference type="InterPro" id="IPR032675">
    <property type="entry name" value="LRR_dom_sf"/>
</dbReference>
<dbReference type="InterPro" id="IPR001611">
    <property type="entry name" value="Leu-rich_rpt"/>
</dbReference>
<keyword evidence="8" id="KW-1185">Reference proteome</keyword>
<evidence type="ECO:0000256" key="4">
    <source>
        <dbReference type="ARBA" id="ARBA00022989"/>
    </source>
</evidence>
<dbReference type="GO" id="GO:0016020">
    <property type="term" value="C:membrane"/>
    <property type="evidence" value="ECO:0007669"/>
    <property type="project" value="UniProtKB-SubCell"/>
</dbReference>
<accession>A0AAV5EAH0</accession>
<keyword evidence="6" id="KW-0325">Glycoprotein</keyword>
<dbReference type="SUPFAM" id="SSF52058">
    <property type="entry name" value="L domain-like"/>
    <property type="match status" value="1"/>
</dbReference>
<proteinExistence type="predicted"/>
<evidence type="ECO:0000256" key="3">
    <source>
        <dbReference type="ARBA" id="ARBA00022729"/>
    </source>
</evidence>
<evidence type="ECO:0008006" key="9">
    <source>
        <dbReference type="Google" id="ProtNLM"/>
    </source>
</evidence>
<name>A0AAV5EAH0_ELECO</name>
<dbReference type="AlphaFoldDB" id="A0AAV5EAH0"/>
<organism evidence="7 8">
    <name type="scientific">Eleusine coracana subsp. coracana</name>
    <dbReference type="NCBI Taxonomy" id="191504"/>
    <lineage>
        <taxon>Eukaryota</taxon>
        <taxon>Viridiplantae</taxon>
        <taxon>Streptophyta</taxon>
        <taxon>Embryophyta</taxon>
        <taxon>Tracheophyta</taxon>
        <taxon>Spermatophyta</taxon>
        <taxon>Magnoliopsida</taxon>
        <taxon>Liliopsida</taxon>
        <taxon>Poales</taxon>
        <taxon>Poaceae</taxon>
        <taxon>PACMAD clade</taxon>
        <taxon>Chloridoideae</taxon>
        <taxon>Cynodonteae</taxon>
        <taxon>Eleusininae</taxon>
        <taxon>Eleusine</taxon>
    </lineage>
</organism>
<gene>
    <name evidence="7" type="primary">gb06846</name>
    <name evidence="7" type="ORF">PR202_gb06846</name>
</gene>
<evidence type="ECO:0000256" key="6">
    <source>
        <dbReference type="ARBA" id="ARBA00023180"/>
    </source>
</evidence>
<keyword evidence="5" id="KW-0472">Membrane</keyword>
<reference evidence="7" key="1">
    <citation type="journal article" date="2018" name="DNA Res.">
        <title>Multiple hybrid de novo genome assembly of finger millet, an orphan allotetraploid crop.</title>
        <authorList>
            <person name="Hatakeyama M."/>
            <person name="Aluri S."/>
            <person name="Balachadran M.T."/>
            <person name="Sivarajan S.R."/>
            <person name="Patrignani A."/>
            <person name="Gruter S."/>
            <person name="Poveda L."/>
            <person name="Shimizu-Inatsugi R."/>
            <person name="Baeten J."/>
            <person name="Francoijs K.J."/>
            <person name="Nataraja K.N."/>
            <person name="Reddy Y.A.N."/>
            <person name="Phadnis S."/>
            <person name="Ravikumar R.L."/>
            <person name="Schlapbach R."/>
            <person name="Sreeman S.M."/>
            <person name="Shimizu K.K."/>
        </authorList>
    </citation>
    <scope>NUCLEOTIDE SEQUENCE</scope>
</reference>
<dbReference type="Gene3D" id="3.80.10.10">
    <property type="entry name" value="Ribonuclease Inhibitor"/>
    <property type="match status" value="1"/>
</dbReference>
<keyword evidence="2" id="KW-0812">Transmembrane</keyword>
<reference evidence="7" key="2">
    <citation type="submission" date="2021-12" db="EMBL/GenBank/DDBJ databases">
        <title>Resequencing data analysis of finger millet.</title>
        <authorList>
            <person name="Hatakeyama M."/>
            <person name="Aluri S."/>
            <person name="Balachadran M.T."/>
            <person name="Sivarajan S.R."/>
            <person name="Poveda L."/>
            <person name="Shimizu-Inatsugi R."/>
            <person name="Schlapbach R."/>
            <person name="Sreeman S.M."/>
            <person name="Shimizu K.K."/>
        </authorList>
    </citation>
    <scope>NUCLEOTIDE SEQUENCE</scope>
</reference>
<evidence type="ECO:0000313" key="7">
    <source>
        <dbReference type="EMBL" id="GJN19557.1"/>
    </source>
</evidence>
<sequence>MPLCLADNATRLPDCCRWAGVVCDNNGTGRVVELRIRNTFADADAANPGLISGEISTALTNLTRLEHLDLSCNIFGPLSIPRFLGSLSGLRYLNLSGTDLVGDIPPQLGNLSRLVSLDLSSYGLYSGDLSWLIGLSSLEHLDMSHVYLKASVNWQRAVNTLLLCASSPSRTAR</sequence>
<evidence type="ECO:0000256" key="2">
    <source>
        <dbReference type="ARBA" id="ARBA00022692"/>
    </source>
</evidence>
<dbReference type="Pfam" id="PF00560">
    <property type="entry name" value="LRR_1"/>
    <property type="match status" value="2"/>
</dbReference>
<evidence type="ECO:0000256" key="5">
    <source>
        <dbReference type="ARBA" id="ARBA00023136"/>
    </source>
</evidence>
<comment type="caution">
    <text evidence="7">The sequence shown here is derived from an EMBL/GenBank/DDBJ whole genome shotgun (WGS) entry which is preliminary data.</text>
</comment>
<dbReference type="PANTHER" id="PTHR48063">
    <property type="entry name" value="LRR RECEPTOR-LIKE KINASE"/>
    <property type="match status" value="1"/>
</dbReference>
<dbReference type="Proteomes" id="UP001054889">
    <property type="component" value="Unassembled WGS sequence"/>
</dbReference>